<proteinExistence type="predicted"/>
<reference evidence="3" key="1">
    <citation type="submission" date="2019-07" db="EMBL/GenBank/DDBJ databases">
        <authorList>
            <person name="Palmer J.M."/>
        </authorList>
    </citation>
    <scope>NUCLEOTIDE SEQUENCE</scope>
    <source>
        <strain evidence="3">PC9</strain>
    </source>
</reference>
<dbReference type="Pfam" id="PF00069">
    <property type="entry name" value="Pkinase"/>
    <property type="match status" value="1"/>
</dbReference>
<dbReference type="PANTHER" id="PTHR11909">
    <property type="entry name" value="CASEIN KINASE-RELATED"/>
    <property type="match status" value="1"/>
</dbReference>
<organism evidence="3 4">
    <name type="scientific">Pleurotus ostreatus</name>
    <name type="common">Oyster mushroom</name>
    <name type="synonym">White-rot fungus</name>
    <dbReference type="NCBI Taxonomy" id="5322"/>
    <lineage>
        <taxon>Eukaryota</taxon>
        <taxon>Fungi</taxon>
        <taxon>Dikarya</taxon>
        <taxon>Basidiomycota</taxon>
        <taxon>Agaricomycotina</taxon>
        <taxon>Agaricomycetes</taxon>
        <taxon>Agaricomycetidae</taxon>
        <taxon>Agaricales</taxon>
        <taxon>Pleurotineae</taxon>
        <taxon>Pleurotaceae</taxon>
        <taxon>Pleurotus</taxon>
    </lineage>
</organism>
<keyword evidence="1" id="KW-0547">Nucleotide-binding</keyword>
<dbReference type="EMBL" id="JACETU010000008">
    <property type="protein sequence ID" value="KAF7422622.1"/>
    <property type="molecule type" value="Genomic_DNA"/>
</dbReference>
<dbReference type="CDD" id="cd14016">
    <property type="entry name" value="STKc_CK1"/>
    <property type="match status" value="1"/>
</dbReference>
<dbReference type="InterPro" id="IPR000719">
    <property type="entry name" value="Prot_kinase_dom"/>
</dbReference>
<dbReference type="PROSITE" id="PS00107">
    <property type="entry name" value="PROTEIN_KINASE_ATP"/>
    <property type="match status" value="1"/>
</dbReference>
<dbReference type="GeneID" id="59380596"/>
<dbReference type="GO" id="GO:0005524">
    <property type="term" value="F:ATP binding"/>
    <property type="evidence" value="ECO:0007669"/>
    <property type="project" value="UniProtKB-UniRule"/>
</dbReference>
<comment type="caution">
    <text evidence="3">The sequence shown here is derived from an EMBL/GenBank/DDBJ whole genome shotgun (WGS) entry which is preliminary data.</text>
</comment>
<protein>
    <recommendedName>
        <fullName evidence="2">Protein kinase domain-containing protein</fullName>
    </recommendedName>
</protein>
<dbReference type="SUPFAM" id="SSF56112">
    <property type="entry name" value="Protein kinase-like (PK-like)"/>
    <property type="match status" value="1"/>
</dbReference>
<evidence type="ECO:0000313" key="4">
    <source>
        <dbReference type="Proteomes" id="UP000623687"/>
    </source>
</evidence>
<feature type="binding site" evidence="1">
    <location>
        <position position="45"/>
    </location>
    <ligand>
        <name>ATP</name>
        <dbReference type="ChEBI" id="CHEBI:30616"/>
    </ligand>
</feature>
<name>A0A8H7DNN0_PLEOS</name>
<keyword evidence="1" id="KW-0067">ATP-binding</keyword>
<evidence type="ECO:0000256" key="1">
    <source>
        <dbReference type="PROSITE-ProRule" id="PRU10141"/>
    </source>
</evidence>
<dbReference type="GO" id="GO:0004672">
    <property type="term" value="F:protein kinase activity"/>
    <property type="evidence" value="ECO:0007669"/>
    <property type="project" value="InterPro"/>
</dbReference>
<sequence length="558" mass="62866">MSTNAYADLPRYIANYYLSENLGSGYSGSIYRAHHLHSGKVVALKVQDVNHECPTNRYERRLYPLLQGGLGMPTLYTAGVEGKWDYLAIDLLGSSLDQLYRRSKKETMDLRSVCCIAMQVIARLEFMHSRGVLHRDIQLGNCVVGLPPNEKTIYMIDFGFSKQYIDPHTRRHIPDSKAKRDFIGNYWFSSVGVHCRGKVPSRRDDLEAVALMLIHLLTPRGLPWTRNGVPKTDEEHERLKRNKSNARPEDLCRNLPEEFEDFLRYCKSLKFMDRPDYERWIDEFRDLAVDNGFSDSDEFIWPPPQPPITSVKTPPPFSPLKLPRTIVPGRTVVAQEVENILRGLGNLALVPQPALQDKSPMRAEMNQRAVENAYKEDSVHRVAPKPIRVHAVIEISSGSEDEKPHMLGRTPKAYRLDRLAAKLGSATDNARLASIVLEFIQVLKGYNSSRTLTKEGFAFLDALHKQLSDPSVFVLPMRTSRSRSSNSGLPIDQKQPAHVKLGVVARLKRDVQNASSSRALAKMVSDFGTVTNKSSGRTITKDGFAFLEGLAARLETLG</sequence>
<evidence type="ECO:0000259" key="2">
    <source>
        <dbReference type="PROSITE" id="PS50011"/>
    </source>
</evidence>
<dbReference type="Proteomes" id="UP000623687">
    <property type="component" value="Unassembled WGS sequence"/>
</dbReference>
<dbReference type="RefSeq" id="XP_036627654.1">
    <property type="nucleotide sequence ID" value="XM_036780271.1"/>
</dbReference>
<keyword evidence="4" id="KW-1185">Reference proteome</keyword>
<dbReference type="InterPro" id="IPR011009">
    <property type="entry name" value="Kinase-like_dom_sf"/>
</dbReference>
<evidence type="ECO:0000313" key="3">
    <source>
        <dbReference type="EMBL" id="KAF7422622.1"/>
    </source>
</evidence>
<accession>A0A8H7DNN0</accession>
<dbReference type="PROSITE" id="PS50011">
    <property type="entry name" value="PROTEIN_KINASE_DOM"/>
    <property type="match status" value="1"/>
</dbReference>
<dbReference type="InterPro" id="IPR017441">
    <property type="entry name" value="Protein_kinase_ATP_BS"/>
</dbReference>
<dbReference type="AlphaFoldDB" id="A0A8H7DNN0"/>
<dbReference type="OrthoDB" id="5979581at2759"/>
<gene>
    <name evidence="3" type="ORF">PC9H_010778</name>
</gene>
<feature type="domain" description="Protein kinase" evidence="2">
    <location>
        <begin position="16"/>
        <end position="300"/>
    </location>
</feature>
<dbReference type="InterPro" id="IPR050235">
    <property type="entry name" value="CK1_Ser-Thr_kinase"/>
</dbReference>
<dbReference type="SMART" id="SM00220">
    <property type="entry name" value="S_TKc"/>
    <property type="match status" value="1"/>
</dbReference>
<dbReference type="VEuPathDB" id="FungiDB:PC9H_010778"/>
<dbReference type="Gene3D" id="1.10.510.10">
    <property type="entry name" value="Transferase(Phosphotransferase) domain 1"/>
    <property type="match status" value="1"/>
</dbReference>